<evidence type="ECO:0000256" key="3">
    <source>
        <dbReference type="ARBA" id="ARBA00022827"/>
    </source>
</evidence>
<dbReference type="InterPro" id="IPR002938">
    <property type="entry name" value="FAD-bd"/>
</dbReference>
<evidence type="ECO:0000256" key="5">
    <source>
        <dbReference type="ARBA" id="ARBA00023033"/>
    </source>
</evidence>
<gene>
    <name evidence="7" type="ORF">LTR82_008726</name>
</gene>
<sequence length="428" mass="46956">MESSTPPALSLLDGKRIAVVGAGIAGLSFVVSLRRSWTKDLGVFPEVVHYEREENMPDESHERYSVRIRGAGSSAGAHALRKMKILETTINSGITRPGFARGHTHGYITVKSLDWLRLVSLRDGTRGSPLDADFRIGRLRLRQILHKVASEYGKVNWGSVCSGVTSQQDGRLCLSFDDGKKDVCDFLVVADGANSKIRKYLRPQDNLSFAGPINISVVSRFAESAPPLLNRDWGIVASGNGTALFTCPVDKTTVHWSLSYMANEPGDLPRRPISPELSAQILREAQDMGTAFGDPFRVLVDNSDPTTVRVFNSNDKEPFAHGPANNLPRGVIFIGDSNHAVTPFAGSGANMALLDGHDLAECLCMHRSIDEATKAYDQRSLPRARRLLKNSHYTIAVAHAAGWRWLLISLVLQLFGMLKLLWAQLESS</sequence>
<evidence type="ECO:0000313" key="7">
    <source>
        <dbReference type="EMBL" id="KAK0320209.1"/>
    </source>
</evidence>
<keyword evidence="2" id="KW-0285">Flavoprotein</keyword>
<evidence type="ECO:0000313" key="8">
    <source>
        <dbReference type="Proteomes" id="UP001168146"/>
    </source>
</evidence>
<name>A0AAN6JDB3_9PEZI</name>
<dbReference type="InterPro" id="IPR036188">
    <property type="entry name" value="FAD/NAD-bd_sf"/>
</dbReference>
<dbReference type="AlphaFoldDB" id="A0AAN6JDB3"/>
<dbReference type="PANTHER" id="PTHR47178">
    <property type="entry name" value="MONOOXYGENASE, FAD-BINDING"/>
    <property type="match status" value="1"/>
</dbReference>
<protein>
    <recommendedName>
        <fullName evidence="6">FAD-binding domain-containing protein</fullName>
    </recommendedName>
</protein>
<evidence type="ECO:0000256" key="2">
    <source>
        <dbReference type="ARBA" id="ARBA00022630"/>
    </source>
</evidence>
<dbReference type="Proteomes" id="UP001168146">
    <property type="component" value="Unassembled WGS sequence"/>
</dbReference>
<evidence type="ECO:0000256" key="4">
    <source>
        <dbReference type="ARBA" id="ARBA00023002"/>
    </source>
</evidence>
<dbReference type="EMBL" id="JASUXU010000026">
    <property type="protein sequence ID" value="KAK0320209.1"/>
    <property type="molecule type" value="Genomic_DNA"/>
</dbReference>
<comment type="caution">
    <text evidence="7">The sequence shown here is derived from an EMBL/GenBank/DDBJ whole genome shotgun (WGS) entry which is preliminary data.</text>
</comment>
<evidence type="ECO:0000256" key="1">
    <source>
        <dbReference type="ARBA" id="ARBA00001974"/>
    </source>
</evidence>
<organism evidence="7 8">
    <name type="scientific">Friedmanniomyces endolithicus</name>
    <dbReference type="NCBI Taxonomy" id="329885"/>
    <lineage>
        <taxon>Eukaryota</taxon>
        <taxon>Fungi</taxon>
        <taxon>Dikarya</taxon>
        <taxon>Ascomycota</taxon>
        <taxon>Pezizomycotina</taxon>
        <taxon>Dothideomycetes</taxon>
        <taxon>Dothideomycetidae</taxon>
        <taxon>Mycosphaerellales</taxon>
        <taxon>Teratosphaeriaceae</taxon>
        <taxon>Friedmanniomyces</taxon>
    </lineage>
</organism>
<evidence type="ECO:0000259" key="6">
    <source>
        <dbReference type="Pfam" id="PF01494"/>
    </source>
</evidence>
<dbReference type="Gene3D" id="3.50.50.60">
    <property type="entry name" value="FAD/NAD(P)-binding domain"/>
    <property type="match status" value="1"/>
</dbReference>
<keyword evidence="4" id="KW-0560">Oxidoreductase</keyword>
<accession>A0AAN6JDB3</accession>
<keyword evidence="3" id="KW-0274">FAD</keyword>
<dbReference type="PANTHER" id="PTHR47178:SF6">
    <property type="entry name" value="FAD-BINDING DOMAIN-CONTAINING PROTEIN"/>
    <property type="match status" value="1"/>
</dbReference>
<dbReference type="SUPFAM" id="SSF51905">
    <property type="entry name" value="FAD/NAD(P)-binding domain"/>
    <property type="match status" value="1"/>
</dbReference>
<dbReference type="GO" id="GO:0071949">
    <property type="term" value="F:FAD binding"/>
    <property type="evidence" value="ECO:0007669"/>
    <property type="project" value="InterPro"/>
</dbReference>
<dbReference type="Pfam" id="PF01494">
    <property type="entry name" value="FAD_binding_3"/>
    <property type="match status" value="1"/>
</dbReference>
<dbReference type="PRINTS" id="PR00420">
    <property type="entry name" value="RNGMNOXGNASE"/>
</dbReference>
<proteinExistence type="predicted"/>
<reference evidence="7" key="1">
    <citation type="submission" date="2021-12" db="EMBL/GenBank/DDBJ databases">
        <title>Black yeast isolated from Biological Soil Crust.</title>
        <authorList>
            <person name="Kurbessoian T."/>
        </authorList>
    </citation>
    <scope>NUCLEOTIDE SEQUENCE</scope>
    <source>
        <strain evidence="7">CCFEE 5208</strain>
    </source>
</reference>
<feature type="domain" description="FAD-binding" evidence="6">
    <location>
        <begin position="179"/>
        <end position="391"/>
    </location>
</feature>
<dbReference type="GO" id="GO:0004497">
    <property type="term" value="F:monooxygenase activity"/>
    <property type="evidence" value="ECO:0007669"/>
    <property type="project" value="UniProtKB-KW"/>
</dbReference>
<keyword evidence="5" id="KW-0503">Monooxygenase</keyword>
<comment type="cofactor">
    <cofactor evidence="1">
        <name>FAD</name>
        <dbReference type="ChEBI" id="CHEBI:57692"/>
    </cofactor>
</comment>